<dbReference type="GO" id="GO:0003677">
    <property type="term" value="F:DNA binding"/>
    <property type="evidence" value="ECO:0007669"/>
    <property type="project" value="UniProtKB-KW"/>
</dbReference>
<evidence type="ECO:0000259" key="2">
    <source>
        <dbReference type="PROSITE" id="PS50943"/>
    </source>
</evidence>
<reference evidence="3 4" key="1">
    <citation type="submission" date="2015-09" db="EMBL/GenBank/DDBJ databases">
        <title>Genome announcement of multiple Pseudomonas syringae strains.</title>
        <authorList>
            <person name="Thakur S."/>
            <person name="Wang P.W."/>
            <person name="Gong Y."/>
            <person name="Weir B.S."/>
            <person name="Guttman D.S."/>
        </authorList>
    </citation>
    <scope>NUCLEOTIDE SEQUENCE [LARGE SCALE GENOMIC DNA]</scope>
    <source>
        <strain evidence="3 4">ICMP9757</strain>
    </source>
</reference>
<evidence type="ECO:0000313" key="4">
    <source>
        <dbReference type="Proteomes" id="UP000050345"/>
    </source>
</evidence>
<dbReference type="Pfam" id="PF13560">
    <property type="entry name" value="HTH_31"/>
    <property type="match status" value="1"/>
</dbReference>
<dbReference type="Proteomes" id="UP000050345">
    <property type="component" value="Unassembled WGS sequence"/>
</dbReference>
<evidence type="ECO:0000256" key="1">
    <source>
        <dbReference type="ARBA" id="ARBA00023125"/>
    </source>
</evidence>
<name>A0A9X0KXM5_PSESX</name>
<dbReference type="PANTHER" id="PTHR46558">
    <property type="entry name" value="TRACRIPTIONAL REGULATORY PROTEIN-RELATED-RELATED"/>
    <property type="match status" value="1"/>
</dbReference>
<dbReference type="CDD" id="cd00093">
    <property type="entry name" value="HTH_XRE"/>
    <property type="match status" value="1"/>
</dbReference>
<keyword evidence="1" id="KW-0238">DNA-binding</keyword>
<accession>A0A9X0KXM5</accession>
<organism evidence="3 4">
    <name type="scientific">Pseudomonas syringae pv. daphniphylli</name>
    <dbReference type="NCBI Taxonomy" id="264455"/>
    <lineage>
        <taxon>Bacteria</taxon>
        <taxon>Pseudomonadati</taxon>
        <taxon>Pseudomonadota</taxon>
        <taxon>Gammaproteobacteria</taxon>
        <taxon>Pseudomonadales</taxon>
        <taxon>Pseudomonadaceae</taxon>
        <taxon>Pseudomonas</taxon>
        <taxon>Pseudomonas syringae</taxon>
    </lineage>
</organism>
<dbReference type="PROSITE" id="PS50943">
    <property type="entry name" value="HTH_CROC1"/>
    <property type="match status" value="1"/>
</dbReference>
<gene>
    <name evidence="3" type="ORF">ALO73_200065</name>
</gene>
<protein>
    <submittedName>
        <fullName evidence="3">tRNA-dihydrouridine synthase A</fullName>
    </submittedName>
</protein>
<proteinExistence type="predicted"/>
<sequence>MQALKYRNNGTGHLNSIYDLGTMKSQSERTMTLSENLKRFRKARGLTQPQVWGAAGIAKSSYTSYEAGSQMPSADKVVELAKVLGVTTDELLLGESEMTVSEDLRPILKRFDQLPPEIRNQARIALKGVLFGFEQEAIK</sequence>
<dbReference type="PANTHER" id="PTHR46558:SF4">
    <property type="entry name" value="DNA-BIDING PHAGE PROTEIN"/>
    <property type="match status" value="1"/>
</dbReference>
<dbReference type="EMBL" id="LJQF01000044">
    <property type="protein sequence ID" value="KPX17686.1"/>
    <property type="molecule type" value="Genomic_DNA"/>
</dbReference>
<dbReference type="InterPro" id="IPR010982">
    <property type="entry name" value="Lambda_DNA-bd_dom_sf"/>
</dbReference>
<dbReference type="SUPFAM" id="SSF47413">
    <property type="entry name" value="lambda repressor-like DNA-binding domains"/>
    <property type="match status" value="1"/>
</dbReference>
<dbReference type="Gene3D" id="1.10.260.40">
    <property type="entry name" value="lambda repressor-like DNA-binding domains"/>
    <property type="match status" value="1"/>
</dbReference>
<dbReference type="InterPro" id="IPR001387">
    <property type="entry name" value="Cro/C1-type_HTH"/>
</dbReference>
<dbReference type="SMART" id="SM00530">
    <property type="entry name" value="HTH_XRE"/>
    <property type="match status" value="1"/>
</dbReference>
<evidence type="ECO:0000313" key="3">
    <source>
        <dbReference type="EMBL" id="KPX17686.1"/>
    </source>
</evidence>
<comment type="caution">
    <text evidence="3">The sequence shown here is derived from an EMBL/GenBank/DDBJ whole genome shotgun (WGS) entry which is preliminary data.</text>
</comment>
<dbReference type="AlphaFoldDB" id="A0A9X0KXM5"/>
<feature type="domain" description="HTH cro/C1-type" evidence="2">
    <location>
        <begin position="37"/>
        <end position="91"/>
    </location>
</feature>